<dbReference type="Proteomes" id="UP001551482">
    <property type="component" value="Unassembled WGS sequence"/>
</dbReference>
<evidence type="ECO:0000256" key="1">
    <source>
        <dbReference type="SAM" id="MobiDB-lite"/>
    </source>
</evidence>
<dbReference type="EMBL" id="JBEZFP010000008">
    <property type="protein sequence ID" value="MEU8132818.1"/>
    <property type="molecule type" value="Genomic_DNA"/>
</dbReference>
<feature type="transmembrane region" description="Helical" evidence="2">
    <location>
        <begin position="55"/>
        <end position="72"/>
    </location>
</feature>
<keyword evidence="2" id="KW-0812">Transmembrane</keyword>
<feature type="transmembrane region" description="Helical" evidence="2">
    <location>
        <begin position="78"/>
        <end position="99"/>
    </location>
</feature>
<name>A0ABV3DAP3_9ACTN</name>
<comment type="caution">
    <text evidence="3">The sequence shown here is derived from an EMBL/GenBank/DDBJ whole genome shotgun (WGS) entry which is preliminary data.</text>
</comment>
<evidence type="ECO:0000313" key="3">
    <source>
        <dbReference type="EMBL" id="MEU8132818.1"/>
    </source>
</evidence>
<evidence type="ECO:0000313" key="4">
    <source>
        <dbReference type="Proteomes" id="UP001551482"/>
    </source>
</evidence>
<accession>A0ABV3DAP3</accession>
<keyword evidence="2" id="KW-1133">Transmembrane helix</keyword>
<feature type="compositionally biased region" description="Basic and acidic residues" evidence="1">
    <location>
        <begin position="1"/>
        <end position="11"/>
    </location>
</feature>
<reference evidence="3 4" key="1">
    <citation type="submission" date="2024-06" db="EMBL/GenBank/DDBJ databases">
        <title>The Natural Products Discovery Center: Release of the First 8490 Sequenced Strains for Exploring Actinobacteria Biosynthetic Diversity.</title>
        <authorList>
            <person name="Kalkreuter E."/>
            <person name="Kautsar S.A."/>
            <person name="Yang D."/>
            <person name="Bader C.D."/>
            <person name="Teijaro C.N."/>
            <person name="Fluegel L."/>
            <person name="Davis C.M."/>
            <person name="Simpson J.R."/>
            <person name="Lauterbach L."/>
            <person name="Steele A.D."/>
            <person name="Gui C."/>
            <person name="Meng S."/>
            <person name="Li G."/>
            <person name="Viehrig K."/>
            <person name="Ye F."/>
            <person name="Su P."/>
            <person name="Kiefer A.F."/>
            <person name="Nichols A."/>
            <person name="Cepeda A.J."/>
            <person name="Yan W."/>
            <person name="Fan B."/>
            <person name="Jiang Y."/>
            <person name="Adhikari A."/>
            <person name="Zheng C.-J."/>
            <person name="Schuster L."/>
            <person name="Cowan T.M."/>
            <person name="Smanski M.J."/>
            <person name="Chevrette M.G."/>
            <person name="De Carvalho L.P.S."/>
            <person name="Shen B."/>
        </authorList>
    </citation>
    <scope>NUCLEOTIDE SEQUENCE [LARGE SCALE GENOMIC DNA]</scope>
    <source>
        <strain evidence="3 4">NPDC048946</strain>
    </source>
</reference>
<dbReference type="RefSeq" id="WP_358349274.1">
    <property type="nucleotide sequence ID" value="NZ_JBEZFP010000008.1"/>
</dbReference>
<keyword evidence="2" id="KW-0472">Membrane</keyword>
<feature type="region of interest" description="Disordered" evidence="1">
    <location>
        <begin position="1"/>
        <end position="52"/>
    </location>
</feature>
<keyword evidence="4" id="KW-1185">Reference proteome</keyword>
<organism evidence="3 4">
    <name type="scientific">Streptodolium elevatio</name>
    <dbReference type="NCBI Taxonomy" id="3157996"/>
    <lineage>
        <taxon>Bacteria</taxon>
        <taxon>Bacillati</taxon>
        <taxon>Actinomycetota</taxon>
        <taxon>Actinomycetes</taxon>
        <taxon>Kitasatosporales</taxon>
        <taxon>Streptomycetaceae</taxon>
        <taxon>Streptodolium</taxon>
    </lineage>
</organism>
<sequence>MRPRTAPDRPSGRRARTATPDAPQAPSQARSRALLPDTGDPDQPTDRSPVGLGEIAPWYAAGALFTALGLLAGRVDLLPALATGAGVLAAGAAAWLVIFRNS</sequence>
<protein>
    <submittedName>
        <fullName evidence="3">Uncharacterized protein</fullName>
    </submittedName>
</protein>
<gene>
    <name evidence="3" type="ORF">AB0C36_04850</name>
</gene>
<proteinExistence type="predicted"/>
<evidence type="ECO:0000256" key="2">
    <source>
        <dbReference type="SAM" id="Phobius"/>
    </source>
</evidence>